<name>A0AAV9A8U2_ACOGR</name>
<reference evidence="5" key="1">
    <citation type="journal article" date="2023" name="Nat. Commun.">
        <title>Diploid and tetraploid genomes of Acorus and the evolution of monocots.</title>
        <authorList>
            <person name="Ma L."/>
            <person name="Liu K.W."/>
            <person name="Li Z."/>
            <person name="Hsiao Y.Y."/>
            <person name="Qi Y."/>
            <person name="Fu T."/>
            <person name="Tang G.D."/>
            <person name="Zhang D."/>
            <person name="Sun W.H."/>
            <person name="Liu D.K."/>
            <person name="Li Y."/>
            <person name="Chen G.Z."/>
            <person name="Liu X.D."/>
            <person name="Liao X.Y."/>
            <person name="Jiang Y.T."/>
            <person name="Yu X."/>
            <person name="Hao Y."/>
            <person name="Huang J."/>
            <person name="Zhao X.W."/>
            <person name="Ke S."/>
            <person name="Chen Y.Y."/>
            <person name="Wu W.L."/>
            <person name="Hsu J.L."/>
            <person name="Lin Y.F."/>
            <person name="Huang M.D."/>
            <person name="Li C.Y."/>
            <person name="Huang L."/>
            <person name="Wang Z.W."/>
            <person name="Zhao X."/>
            <person name="Zhong W.Y."/>
            <person name="Peng D.H."/>
            <person name="Ahmad S."/>
            <person name="Lan S."/>
            <person name="Zhang J.S."/>
            <person name="Tsai W.C."/>
            <person name="Van de Peer Y."/>
            <person name="Liu Z.J."/>
        </authorList>
    </citation>
    <scope>NUCLEOTIDE SEQUENCE</scope>
    <source>
        <strain evidence="5">SCP</strain>
    </source>
</reference>
<evidence type="ECO:0000259" key="4">
    <source>
        <dbReference type="SMART" id="SM01222"/>
    </source>
</evidence>
<dbReference type="AlphaFoldDB" id="A0AAV9A8U2"/>
<accession>A0AAV9A8U2</accession>
<dbReference type="EC" id="2.1.2.5" evidence="1"/>
<evidence type="ECO:0000256" key="1">
    <source>
        <dbReference type="ARBA" id="ARBA00012252"/>
    </source>
</evidence>
<dbReference type="Gene3D" id="3.30.70.670">
    <property type="entry name" value="Formiminotransferase, C-terminal subdomain"/>
    <property type="match status" value="1"/>
</dbReference>
<evidence type="ECO:0000256" key="2">
    <source>
        <dbReference type="ARBA" id="ARBA00022679"/>
    </source>
</evidence>
<dbReference type="GO" id="GO:0005542">
    <property type="term" value="F:folic acid binding"/>
    <property type="evidence" value="ECO:0007669"/>
    <property type="project" value="InterPro"/>
</dbReference>
<dbReference type="InterPro" id="IPR051623">
    <property type="entry name" value="FTCD"/>
</dbReference>
<dbReference type="PANTHER" id="PTHR12234">
    <property type="entry name" value="FORMIMINOTRANSFERASE-CYCLODEAMINASE"/>
    <property type="match status" value="1"/>
</dbReference>
<dbReference type="EMBL" id="JAUJYN010000011">
    <property type="protein sequence ID" value="KAK1260481.1"/>
    <property type="molecule type" value="Genomic_DNA"/>
</dbReference>
<dbReference type="InterPro" id="IPR022384">
    <property type="entry name" value="FormiminoTrfase_cat_dom_sf"/>
</dbReference>
<dbReference type="Proteomes" id="UP001179952">
    <property type="component" value="Unassembled WGS sequence"/>
</dbReference>
<feature type="domain" description="Formiminotransferase N-terminal subdomain" evidence="4">
    <location>
        <begin position="19"/>
        <end position="214"/>
    </location>
</feature>
<sequence length="318" mass="34949">MDFSQDCKMKTAKAMKNSTLVCCKFYISESRNTTALHAIERAARRDPEAVIVNKFEDRVYNRARYTLVSYVANDVSGGFVYSPLQRTLYAMAEAAFESINLEQHSGTHPRLGAVDHIGFHPLARASLEDAAQLAKLVAADIGNGLQVPVYLYEAAHPEGKALDTIRRELGYFHPNSTGNQWSGWALPELLPEKPDEGPSHVTRAQGITMIGASPWVETYNVPIMSTDVSIARKIARAVSARGGGLPTVQTMALVHGDDATEIACMLLDPGRVSADRVHSRVEMLAAEEGLEVEKGYFTDFSQEMIVEKYMKLVSGDRA</sequence>
<reference evidence="5" key="2">
    <citation type="submission" date="2023-06" db="EMBL/GenBank/DDBJ databases">
        <authorList>
            <person name="Ma L."/>
            <person name="Liu K.-W."/>
            <person name="Li Z."/>
            <person name="Hsiao Y.-Y."/>
            <person name="Qi Y."/>
            <person name="Fu T."/>
            <person name="Tang G."/>
            <person name="Zhang D."/>
            <person name="Sun W.-H."/>
            <person name="Liu D.-K."/>
            <person name="Li Y."/>
            <person name="Chen G.-Z."/>
            <person name="Liu X.-D."/>
            <person name="Liao X.-Y."/>
            <person name="Jiang Y.-T."/>
            <person name="Yu X."/>
            <person name="Hao Y."/>
            <person name="Huang J."/>
            <person name="Zhao X.-W."/>
            <person name="Ke S."/>
            <person name="Chen Y.-Y."/>
            <person name="Wu W.-L."/>
            <person name="Hsu J.-L."/>
            <person name="Lin Y.-F."/>
            <person name="Huang M.-D."/>
            <person name="Li C.-Y."/>
            <person name="Huang L."/>
            <person name="Wang Z.-W."/>
            <person name="Zhao X."/>
            <person name="Zhong W.-Y."/>
            <person name="Peng D.-H."/>
            <person name="Ahmad S."/>
            <person name="Lan S."/>
            <person name="Zhang J.-S."/>
            <person name="Tsai W.-C."/>
            <person name="Van De Peer Y."/>
            <person name="Liu Z.-J."/>
        </authorList>
    </citation>
    <scope>NUCLEOTIDE SEQUENCE</scope>
    <source>
        <strain evidence="5">SCP</strain>
        <tissue evidence="5">Leaves</tissue>
    </source>
</reference>
<dbReference type="Pfam" id="PF07837">
    <property type="entry name" value="FTCD_N"/>
    <property type="match status" value="1"/>
</dbReference>
<dbReference type="SUPFAM" id="SSF55116">
    <property type="entry name" value="Formiminotransferase domain of formiminotransferase-cyclodeaminase"/>
    <property type="match status" value="2"/>
</dbReference>
<dbReference type="InterPro" id="IPR037064">
    <property type="entry name" value="Formiminotransferase_N_sf"/>
</dbReference>
<dbReference type="GO" id="GO:0030409">
    <property type="term" value="F:glutamate formimidoyltransferase activity"/>
    <property type="evidence" value="ECO:0007669"/>
    <property type="project" value="UniProtKB-EC"/>
</dbReference>
<comment type="caution">
    <text evidence="5">The sequence shown here is derived from an EMBL/GenBank/DDBJ whole genome shotgun (WGS) entry which is preliminary data.</text>
</comment>
<dbReference type="SMART" id="SM01222">
    <property type="entry name" value="FTCD_N"/>
    <property type="match status" value="1"/>
</dbReference>
<evidence type="ECO:0000259" key="3">
    <source>
        <dbReference type="SMART" id="SM01221"/>
    </source>
</evidence>
<organism evidence="5 6">
    <name type="scientific">Acorus gramineus</name>
    <name type="common">Dwarf sweet flag</name>
    <dbReference type="NCBI Taxonomy" id="55184"/>
    <lineage>
        <taxon>Eukaryota</taxon>
        <taxon>Viridiplantae</taxon>
        <taxon>Streptophyta</taxon>
        <taxon>Embryophyta</taxon>
        <taxon>Tracheophyta</taxon>
        <taxon>Spermatophyta</taxon>
        <taxon>Magnoliopsida</taxon>
        <taxon>Liliopsida</taxon>
        <taxon>Acoraceae</taxon>
        <taxon>Acorus</taxon>
    </lineage>
</organism>
<dbReference type="InterPro" id="IPR013802">
    <property type="entry name" value="Formiminotransferase_C"/>
</dbReference>
<gene>
    <name evidence="5" type="ORF">QJS04_geneDACA022548</name>
</gene>
<proteinExistence type="predicted"/>
<keyword evidence="6" id="KW-1185">Reference proteome</keyword>
<dbReference type="InterPro" id="IPR037070">
    <property type="entry name" value="Formiminotransferase_C_sf"/>
</dbReference>
<dbReference type="InterPro" id="IPR012886">
    <property type="entry name" value="Formiminotransferase_N"/>
</dbReference>
<protein>
    <recommendedName>
        <fullName evidence="1">glutamate formimidoyltransferase</fullName>
        <ecNumber evidence="1">2.1.2.5</ecNumber>
    </recommendedName>
</protein>
<feature type="domain" description="Formiminotransferase C-terminal subdomain" evidence="3">
    <location>
        <begin position="219"/>
        <end position="309"/>
    </location>
</feature>
<keyword evidence="2" id="KW-0808">Transferase</keyword>
<dbReference type="SMART" id="SM01221">
    <property type="entry name" value="FTCD"/>
    <property type="match status" value="1"/>
</dbReference>
<dbReference type="PANTHER" id="PTHR12234:SF5">
    <property type="entry name" value="PUTATIVE, EXPRESSED-RELATED"/>
    <property type="match status" value="1"/>
</dbReference>
<evidence type="ECO:0000313" key="5">
    <source>
        <dbReference type="EMBL" id="KAK1260481.1"/>
    </source>
</evidence>
<dbReference type="Gene3D" id="3.30.990.10">
    <property type="entry name" value="Formiminotransferase, N-terminal subdomain"/>
    <property type="match status" value="1"/>
</dbReference>
<evidence type="ECO:0000313" key="6">
    <source>
        <dbReference type="Proteomes" id="UP001179952"/>
    </source>
</evidence>